<dbReference type="InterPro" id="IPR039261">
    <property type="entry name" value="FNR_nucleotide-bd"/>
</dbReference>
<dbReference type="Gene3D" id="2.40.30.10">
    <property type="entry name" value="Translation factors"/>
    <property type="match status" value="1"/>
</dbReference>
<evidence type="ECO:0000256" key="3">
    <source>
        <dbReference type="ARBA" id="ARBA00034078"/>
    </source>
</evidence>
<accession>A0AAJ4ZGA9</accession>
<dbReference type="Pfam" id="PF00111">
    <property type="entry name" value="Fer2"/>
    <property type="match status" value="1"/>
</dbReference>
<feature type="domain" description="FAD-binding FR-type" evidence="5">
    <location>
        <begin position="97"/>
        <end position="197"/>
    </location>
</feature>
<dbReference type="InterPro" id="IPR001433">
    <property type="entry name" value="OxRdtase_FAD/NAD-bd"/>
</dbReference>
<dbReference type="InterPro" id="IPR017938">
    <property type="entry name" value="Riboflavin_synthase-like_b-brl"/>
</dbReference>
<dbReference type="AlphaFoldDB" id="A0AAJ4ZGA9"/>
<protein>
    <submittedName>
        <fullName evidence="7">CDP-6-deoxy-L-threo-D-glycero-4-hexulose-3-dehydr ase reductase</fullName>
        <ecNumber evidence="7">1.17.1.-</ecNumber>
    </submittedName>
</protein>
<evidence type="ECO:0000259" key="4">
    <source>
        <dbReference type="PROSITE" id="PS51085"/>
    </source>
</evidence>
<reference evidence="8" key="1">
    <citation type="submission" date="2014-12" db="EMBL/GenBank/DDBJ databases">
        <title>Complete Genome Sequencing of Pandoraea pulmonicola DSM 16583.</title>
        <authorList>
            <person name="Chan K.-G."/>
        </authorList>
    </citation>
    <scope>NUCLEOTIDE SEQUENCE [LARGE SCALE GENOMIC DNA]</scope>
    <source>
        <strain evidence="8">DSM 16583</strain>
    </source>
</reference>
<evidence type="ECO:0000256" key="1">
    <source>
        <dbReference type="ARBA" id="ARBA00001974"/>
    </source>
</evidence>
<organism evidence="7 9">
    <name type="scientific">Pandoraea pulmonicola</name>
    <dbReference type="NCBI Taxonomy" id="93221"/>
    <lineage>
        <taxon>Bacteria</taxon>
        <taxon>Pseudomonadati</taxon>
        <taxon>Pseudomonadota</taxon>
        <taxon>Betaproteobacteria</taxon>
        <taxon>Burkholderiales</taxon>
        <taxon>Burkholderiaceae</taxon>
        <taxon>Pandoraea</taxon>
    </lineage>
</organism>
<dbReference type="PROSITE" id="PS51085">
    <property type="entry name" value="2FE2S_FER_2"/>
    <property type="match status" value="1"/>
</dbReference>
<keyword evidence="2" id="KW-0001">2Fe-2S</keyword>
<dbReference type="InterPro" id="IPR001041">
    <property type="entry name" value="2Fe-2S_ferredoxin-type"/>
</dbReference>
<dbReference type="Gene3D" id="3.10.20.30">
    <property type="match status" value="1"/>
</dbReference>
<feature type="domain" description="2Fe-2S ferredoxin-type" evidence="4">
    <location>
        <begin position="4"/>
        <end position="90"/>
    </location>
</feature>
<dbReference type="PRINTS" id="PR00371">
    <property type="entry name" value="FPNCR"/>
</dbReference>
<dbReference type="InterPro" id="IPR008333">
    <property type="entry name" value="Cbr1-like_FAD-bd_dom"/>
</dbReference>
<dbReference type="Pfam" id="PF00970">
    <property type="entry name" value="FAD_binding_6"/>
    <property type="match status" value="1"/>
</dbReference>
<keyword evidence="8" id="KW-1185">Reference proteome</keyword>
<dbReference type="KEGG" id="ppul:RO07_25030"/>
<dbReference type="GO" id="GO:0016491">
    <property type="term" value="F:oxidoreductase activity"/>
    <property type="evidence" value="ECO:0007669"/>
    <property type="project" value="UniProtKB-KW"/>
</dbReference>
<dbReference type="Proteomes" id="UP000035086">
    <property type="component" value="Chromosome"/>
</dbReference>
<dbReference type="PROSITE" id="PS51384">
    <property type="entry name" value="FAD_FR"/>
    <property type="match status" value="1"/>
</dbReference>
<dbReference type="EMBL" id="CP010310">
    <property type="protein sequence ID" value="AJC22901.1"/>
    <property type="molecule type" value="Genomic_DNA"/>
</dbReference>
<evidence type="ECO:0000313" key="8">
    <source>
        <dbReference type="Proteomes" id="UP000035086"/>
    </source>
</evidence>
<dbReference type="EC" id="1.17.1.-" evidence="7"/>
<evidence type="ECO:0000313" key="7">
    <source>
        <dbReference type="EMBL" id="SUA92770.1"/>
    </source>
</evidence>
<dbReference type="InterPro" id="IPR036010">
    <property type="entry name" value="2Fe-2S_ferredoxin-like_sf"/>
</dbReference>
<dbReference type="InterPro" id="IPR017927">
    <property type="entry name" value="FAD-bd_FR_type"/>
</dbReference>
<gene>
    <name evidence="7" type="primary">ascD_2</name>
    <name evidence="7" type="ORF">NCTC13159_04308</name>
    <name evidence="6" type="ORF">RO07_25030</name>
</gene>
<evidence type="ECO:0000256" key="2">
    <source>
        <dbReference type="ARBA" id="ARBA00022714"/>
    </source>
</evidence>
<dbReference type="SUPFAM" id="SSF52343">
    <property type="entry name" value="Ferredoxin reductase-like, C-terminal NADP-linked domain"/>
    <property type="match status" value="1"/>
</dbReference>
<dbReference type="Gene3D" id="3.40.50.80">
    <property type="entry name" value="Nucleotide-binding domain of ferredoxin-NADP reductase (FNR) module"/>
    <property type="match status" value="1"/>
</dbReference>
<comment type="cofactor">
    <cofactor evidence="3">
        <name>[2Fe-2S] cluster</name>
        <dbReference type="ChEBI" id="CHEBI:190135"/>
    </cofactor>
</comment>
<keyword evidence="2" id="KW-0411">Iron-sulfur</keyword>
<dbReference type="CDD" id="cd06189">
    <property type="entry name" value="flavin_oxioreductase"/>
    <property type="match status" value="1"/>
</dbReference>
<evidence type="ECO:0000259" key="5">
    <source>
        <dbReference type="PROSITE" id="PS51384"/>
    </source>
</evidence>
<dbReference type="EMBL" id="UGSJ01000001">
    <property type="protein sequence ID" value="SUA92770.1"/>
    <property type="molecule type" value="Genomic_DNA"/>
</dbReference>
<dbReference type="SUPFAM" id="SSF63380">
    <property type="entry name" value="Riboflavin synthase domain-like"/>
    <property type="match status" value="1"/>
</dbReference>
<reference evidence="6" key="2">
    <citation type="submission" date="2016-11" db="EMBL/GenBank/DDBJ databases">
        <title>Complete Genome Sequencing of Pandoraea pulmonicola DSM 16583.</title>
        <authorList>
            <person name="Chan K.-G."/>
        </authorList>
    </citation>
    <scope>NUCLEOTIDE SEQUENCE</scope>
    <source>
        <strain evidence="6">DSM 16583</strain>
    </source>
</reference>
<dbReference type="InterPro" id="IPR012675">
    <property type="entry name" value="Beta-grasp_dom_sf"/>
</dbReference>
<comment type="cofactor">
    <cofactor evidence="1">
        <name>FAD</name>
        <dbReference type="ChEBI" id="CHEBI:57692"/>
    </cofactor>
</comment>
<dbReference type="PANTHER" id="PTHR47354">
    <property type="entry name" value="NADH OXIDOREDUCTASE HCR"/>
    <property type="match status" value="1"/>
</dbReference>
<keyword evidence="2" id="KW-0408">Iron</keyword>
<dbReference type="CDD" id="cd00207">
    <property type="entry name" value="fer2"/>
    <property type="match status" value="1"/>
</dbReference>
<dbReference type="SUPFAM" id="SSF54292">
    <property type="entry name" value="2Fe-2S ferredoxin-like"/>
    <property type="match status" value="1"/>
</dbReference>
<dbReference type="PANTHER" id="PTHR47354:SF5">
    <property type="entry name" value="PROTEIN RFBI"/>
    <property type="match status" value="1"/>
</dbReference>
<dbReference type="InterPro" id="IPR001709">
    <property type="entry name" value="Flavoprot_Pyr_Nucl_cyt_Rdtase"/>
</dbReference>
<evidence type="ECO:0000313" key="6">
    <source>
        <dbReference type="EMBL" id="AJC22901.1"/>
    </source>
</evidence>
<dbReference type="InterPro" id="IPR050415">
    <property type="entry name" value="MRET"/>
</dbReference>
<proteinExistence type="predicted"/>
<keyword evidence="7" id="KW-0560">Oxidoreductase</keyword>
<reference evidence="7 9" key="3">
    <citation type="submission" date="2018-06" db="EMBL/GenBank/DDBJ databases">
        <authorList>
            <consortium name="Pathogen Informatics"/>
            <person name="Doyle S."/>
        </authorList>
    </citation>
    <scope>NUCLEOTIDE SEQUENCE [LARGE SCALE GENOMIC DNA]</scope>
    <source>
        <strain evidence="7 9">NCTC13159</strain>
    </source>
</reference>
<dbReference type="Proteomes" id="UP000254589">
    <property type="component" value="Unassembled WGS sequence"/>
</dbReference>
<dbReference type="Pfam" id="PF00175">
    <property type="entry name" value="NAD_binding_1"/>
    <property type="match status" value="1"/>
</dbReference>
<dbReference type="PRINTS" id="PR00410">
    <property type="entry name" value="PHEHYDRXLASE"/>
</dbReference>
<sequence length="337" mass="36492">MVANVLRLVPAEVEVQCESGATILEAALDAGYFPRHSCRKGECLACESRLVSGEVRYPDGVDVGAVRPGHCLTCIAMPIGDVVVEALGVCATPGRPVVKTGGRVLSVDRVSGDVSVVQLQLPPDSGFRFAPGQYIDVVLRDGTRRSYSMANQPGEDGHVELHVRAVPGGRFSQHVYQRLKPRDLLRVEGPFGSFLLNPTRLPVVLVASGTGYAPIASFLRSHHDALQARGVAFYWGGHREADLYAIDEMRRWEATSENFRFVPVLSSPEDSWRGRTGFVHLAVQEDIPDLSAFEVYACGNPLMIEAARTSFVAKSGLAPDRFFSDAFVIAAPAASRA</sequence>
<evidence type="ECO:0000313" key="9">
    <source>
        <dbReference type="Proteomes" id="UP000254589"/>
    </source>
</evidence>
<dbReference type="GO" id="GO:0051537">
    <property type="term" value="F:2 iron, 2 sulfur cluster binding"/>
    <property type="evidence" value="ECO:0007669"/>
    <property type="project" value="UniProtKB-KW"/>
</dbReference>
<name>A0AAJ4ZGA9_PANPU</name>
<keyword evidence="2" id="KW-0479">Metal-binding</keyword>